<evidence type="ECO:0000256" key="5">
    <source>
        <dbReference type="ARBA" id="ARBA00023136"/>
    </source>
</evidence>
<evidence type="ECO:0000256" key="6">
    <source>
        <dbReference type="SAM" id="Phobius"/>
    </source>
</evidence>
<feature type="transmembrane region" description="Helical" evidence="6">
    <location>
        <begin position="212"/>
        <end position="228"/>
    </location>
</feature>
<dbReference type="InterPro" id="IPR036259">
    <property type="entry name" value="MFS_trans_sf"/>
</dbReference>
<feature type="transmembrane region" description="Helical" evidence="6">
    <location>
        <begin position="86"/>
        <end position="107"/>
    </location>
</feature>
<proteinExistence type="predicted"/>
<dbReference type="GO" id="GO:0005886">
    <property type="term" value="C:plasma membrane"/>
    <property type="evidence" value="ECO:0007669"/>
    <property type="project" value="UniProtKB-SubCell"/>
</dbReference>
<dbReference type="RefSeq" id="WP_114745988.1">
    <property type="nucleotide sequence ID" value="NZ_QQAY01000007.1"/>
</dbReference>
<feature type="transmembrane region" description="Helical" evidence="6">
    <location>
        <begin position="149"/>
        <end position="167"/>
    </location>
</feature>
<feature type="transmembrane region" description="Helical" evidence="6">
    <location>
        <begin position="331"/>
        <end position="350"/>
    </location>
</feature>
<gene>
    <name evidence="7" type="ORF">DFR59_107112</name>
</gene>
<feature type="transmembrane region" description="Helical" evidence="6">
    <location>
        <begin position="248"/>
        <end position="268"/>
    </location>
</feature>
<keyword evidence="2" id="KW-1003">Cell membrane</keyword>
<feature type="transmembrane region" description="Helical" evidence="6">
    <location>
        <begin position="47"/>
        <end position="66"/>
    </location>
</feature>
<evidence type="ECO:0000256" key="4">
    <source>
        <dbReference type="ARBA" id="ARBA00022989"/>
    </source>
</evidence>
<keyword evidence="8" id="KW-1185">Reference proteome</keyword>
<feature type="transmembrane region" description="Helical" evidence="6">
    <location>
        <begin position="173"/>
        <end position="191"/>
    </location>
</feature>
<evidence type="ECO:0000256" key="1">
    <source>
        <dbReference type="ARBA" id="ARBA00004651"/>
    </source>
</evidence>
<dbReference type="InterPro" id="IPR050833">
    <property type="entry name" value="Poly_Biosynth_Transport"/>
</dbReference>
<reference evidence="7 8" key="1">
    <citation type="submission" date="2018-07" db="EMBL/GenBank/DDBJ databases">
        <title>Genomic Encyclopedia of Type Strains, Phase IV (KMG-IV): sequencing the most valuable type-strain genomes for metagenomic binning, comparative biology and taxonomic classification.</title>
        <authorList>
            <person name="Goeker M."/>
        </authorList>
    </citation>
    <scope>NUCLEOTIDE SEQUENCE [LARGE SCALE GENOMIC DNA]</scope>
    <source>
        <strain evidence="7 8">DSM 25281</strain>
    </source>
</reference>
<dbReference type="SUPFAM" id="SSF103473">
    <property type="entry name" value="MFS general substrate transporter"/>
    <property type="match status" value="1"/>
</dbReference>
<dbReference type="Proteomes" id="UP000255326">
    <property type="component" value="Unassembled WGS sequence"/>
</dbReference>
<dbReference type="Pfam" id="PF01943">
    <property type="entry name" value="Polysacc_synt"/>
    <property type="match status" value="1"/>
</dbReference>
<feature type="transmembrane region" description="Helical" evidence="6">
    <location>
        <begin position="113"/>
        <end position="137"/>
    </location>
</feature>
<dbReference type="EMBL" id="QQAY01000007">
    <property type="protein sequence ID" value="RDI41657.1"/>
    <property type="molecule type" value="Genomic_DNA"/>
</dbReference>
<comment type="caution">
    <text evidence="7">The sequence shown here is derived from an EMBL/GenBank/DDBJ whole genome shotgun (WGS) entry which is preliminary data.</text>
</comment>
<sequence>MKTLEKNKIPLSLRLNFSWTLIGNIIYAACQWGLLIMLAKFGSPDMVGIYSLGLALTAPVFMLTNLQLRSVIATDTEGKHSFNNYLGLRLICILLAIIIISIIIFMANYNYQTVAVLLIICLAKGIEATSDVIYGVLQKEERMDFISKSMIIKGITSILFMGITLLITQNLIYSVVALAFAWLLVMLLYDIKNVRHLTTIKPYFEKGSFFELIRLSLPLGIVMMLLSFNSNVPRYIIDHYLDADSLGYYSAIAYIVIAGTTVVNALGQSATPRLSKNFANRELKEARRLLVKLVIIASLLGSLGILIAFFFGKQILSLLYNNEYSNYSSEFVLVMVYAFFAYLSSFLGYSMTAARLFKIQPLLFIVVTLSNVIFSILLVPVFGMRGAIYGLIIAGVIQFLGSLLINIFIFRDKRKQSGGQFNNG</sequence>
<feature type="transmembrane region" description="Helical" evidence="6">
    <location>
        <begin position="362"/>
        <end position="382"/>
    </location>
</feature>
<organism evidence="7 8">
    <name type="scientific">Falsibacillus pallidus</name>
    <dbReference type="NCBI Taxonomy" id="493781"/>
    <lineage>
        <taxon>Bacteria</taxon>
        <taxon>Bacillati</taxon>
        <taxon>Bacillota</taxon>
        <taxon>Bacilli</taxon>
        <taxon>Bacillales</taxon>
        <taxon>Bacillaceae</taxon>
        <taxon>Falsibacillus</taxon>
    </lineage>
</organism>
<keyword evidence="5 6" id="KW-0472">Membrane</keyword>
<keyword evidence="3 6" id="KW-0812">Transmembrane</keyword>
<dbReference type="PANTHER" id="PTHR30250">
    <property type="entry name" value="PST FAMILY PREDICTED COLANIC ACID TRANSPORTER"/>
    <property type="match status" value="1"/>
</dbReference>
<evidence type="ECO:0000313" key="7">
    <source>
        <dbReference type="EMBL" id="RDI41657.1"/>
    </source>
</evidence>
<dbReference type="AlphaFoldDB" id="A0A370GD84"/>
<feature type="transmembrane region" description="Helical" evidence="6">
    <location>
        <begin position="21"/>
        <end position="41"/>
    </location>
</feature>
<evidence type="ECO:0000313" key="8">
    <source>
        <dbReference type="Proteomes" id="UP000255326"/>
    </source>
</evidence>
<feature type="transmembrane region" description="Helical" evidence="6">
    <location>
        <begin position="388"/>
        <end position="410"/>
    </location>
</feature>
<dbReference type="OrthoDB" id="3246647at2"/>
<evidence type="ECO:0000256" key="3">
    <source>
        <dbReference type="ARBA" id="ARBA00022692"/>
    </source>
</evidence>
<protein>
    <submittedName>
        <fullName evidence="7">O-antigen/teichoic acid export membrane protein</fullName>
    </submittedName>
</protein>
<feature type="transmembrane region" description="Helical" evidence="6">
    <location>
        <begin position="289"/>
        <end position="311"/>
    </location>
</feature>
<accession>A0A370GD84</accession>
<dbReference type="PANTHER" id="PTHR30250:SF11">
    <property type="entry name" value="O-ANTIGEN TRANSPORTER-RELATED"/>
    <property type="match status" value="1"/>
</dbReference>
<keyword evidence="4 6" id="KW-1133">Transmembrane helix</keyword>
<evidence type="ECO:0000256" key="2">
    <source>
        <dbReference type="ARBA" id="ARBA00022475"/>
    </source>
</evidence>
<dbReference type="InterPro" id="IPR002797">
    <property type="entry name" value="Polysacc_synth"/>
</dbReference>
<comment type="subcellular location">
    <subcellularLocation>
        <location evidence="1">Cell membrane</location>
        <topology evidence="1">Multi-pass membrane protein</topology>
    </subcellularLocation>
</comment>
<name>A0A370GD84_9BACI</name>